<evidence type="ECO:0000313" key="2">
    <source>
        <dbReference type="EMBL" id="KAL3286013.1"/>
    </source>
</evidence>
<evidence type="ECO:0000256" key="1">
    <source>
        <dbReference type="SAM" id="MobiDB-lite"/>
    </source>
</evidence>
<gene>
    <name evidence="2" type="ORF">HHI36_000527</name>
</gene>
<protein>
    <submittedName>
        <fullName evidence="2">Uncharacterized protein</fullName>
    </submittedName>
</protein>
<dbReference type="AlphaFoldDB" id="A0ABD2P5M4"/>
<accession>A0ABD2P5M4</accession>
<comment type="caution">
    <text evidence="2">The sequence shown here is derived from an EMBL/GenBank/DDBJ whole genome shotgun (WGS) entry which is preliminary data.</text>
</comment>
<evidence type="ECO:0000313" key="3">
    <source>
        <dbReference type="Proteomes" id="UP001516400"/>
    </source>
</evidence>
<name>A0ABD2P5M4_9CUCU</name>
<sequence length="95" mass="11217">MSGILKNLRQEKKQSSVEVKNKEGKLLDKEEHINRRWKEYFMELLGGKEDNTEGEERGDIRDEDGQITSRDEVAEEQIINEEIVAAVRKMNCYWM</sequence>
<dbReference type="EMBL" id="JABFTP020000185">
    <property type="protein sequence ID" value="KAL3286013.1"/>
    <property type="molecule type" value="Genomic_DNA"/>
</dbReference>
<keyword evidence="3" id="KW-1185">Reference proteome</keyword>
<proteinExistence type="predicted"/>
<dbReference type="Proteomes" id="UP001516400">
    <property type="component" value="Unassembled WGS sequence"/>
</dbReference>
<reference evidence="2 3" key="1">
    <citation type="journal article" date="2021" name="BMC Biol.">
        <title>Horizontally acquired antibacterial genes associated with adaptive radiation of ladybird beetles.</title>
        <authorList>
            <person name="Li H.S."/>
            <person name="Tang X.F."/>
            <person name="Huang Y.H."/>
            <person name="Xu Z.Y."/>
            <person name="Chen M.L."/>
            <person name="Du X.Y."/>
            <person name="Qiu B.Y."/>
            <person name="Chen P.T."/>
            <person name="Zhang W."/>
            <person name="Slipinski A."/>
            <person name="Escalona H.E."/>
            <person name="Waterhouse R.M."/>
            <person name="Zwick A."/>
            <person name="Pang H."/>
        </authorList>
    </citation>
    <scope>NUCLEOTIDE SEQUENCE [LARGE SCALE GENOMIC DNA]</scope>
    <source>
        <strain evidence="2">SYSU2018</strain>
    </source>
</reference>
<organism evidence="2 3">
    <name type="scientific">Cryptolaemus montrouzieri</name>
    <dbReference type="NCBI Taxonomy" id="559131"/>
    <lineage>
        <taxon>Eukaryota</taxon>
        <taxon>Metazoa</taxon>
        <taxon>Ecdysozoa</taxon>
        <taxon>Arthropoda</taxon>
        <taxon>Hexapoda</taxon>
        <taxon>Insecta</taxon>
        <taxon>Pterygota</taxon>
        <taxon>Neoptera</taxon>
        <taxon>Endopterygota</taxon>
        <taxon>Coleoptera</taxon>
        <taxon>Polyphaga</taxon>
        <taxon>Cucujiformia</taxon>
        <taxon>Coccinelloidea</taxon>
        <taxon>Coccinellidae</taxon>
        <taxon>Scymninae</taxon>
        <taxon>Scymnini</taxon>
        <taxon>Cryptolaemus</taxon>
    </lineage>
</organism>
<feature type="compositionally biased region" description="Basic and acidic residues" evidence="1">
    <location>
        <begin position="8"/>
        <end position="22"/>
    </location>
</feature>
<feature type="region of interest" description="Disordered" evidence="1">
    <location>
        <begin position="1"/>
        <end position="22"/>
    </location>
</feature>